<name>A0A096PE02_FUSPS</name>
<gene>
    <name evidence="1" type="ORF">BN848_0073440</name>
</gene>
<accession>A0A096PE02</accession>
<comment type="caution">
    <text evidence="1">The sequence shown here is derived from an EMBL/GenBank/DDBJ whole genome shotgun (WGS) entry which is preliminary data.</text>
</comment>
<reference evidence="1" key="1">
    <citation type="submission" date="2013-05" db="EMBL/GenBank/DDBJ databases">
        <title>Draft genome sequences of six wheat associated Fusarium spp. isolates.</title>
        <authorList>
            <person name="Moolhuijzen P.M."/>
            <person name="Manners J.M."/>
            <person name="Wilcox S."/>
            <person name="Bellgard M.I."/>
            <person name="Gardiner D.M."/>
        </authorList>
    </citation>
    <scope>NUCLEOTIDE SEQUENCE</scope>
    <source>
        <strain evidence="1">CS3487</strain>
        <strain evidence="1">CS3487</strain>
    </source>
</reference>
<dbReference type="AlphaFoldDB" id="A0A096PE02"/>
<protein>
    <submittedName>
        <fullName evidence="1">WGS project CBME000000000 data, contig CS3487_c001138</fullName>
    </submittedName>
</protein>
<organism evidence="1">
    <name type="scientific">Fusarium pseudograminearum CS3487</name>
    <dbReference type="NCBI Taxonomy" id="1318458"/>
    <lineage>
        <taxon>Eukaryota</taxon>
        <taxon>Fungi</taxon>
        <taxon>Dikarya</taxon>
        <taxon>Ascomycota</taxon>
        <taxon>Pezizomycotina</taxon>
        <taxon>Sordariomycetes</taxon>
        <taxon>Hypocreomycetidae</taxon>
        <taxon>Hypocreales</taxon>
        <taxon>Nectriaceae</taxon>
        <taxon>Fusarium</taxon>
    </lineage>
</organism>
<proteinExistence type="predicted"/>
<evidence type="ECO:0000313" key="1">
    <source>
        <dbReference type="EMBL" id="CEG02888.1"/>
    </source>
</evidence>
<sequence>MSSHSEEEAPVGFGDIFESLRELPDLPHGKPRALFGHIYMPQYRSEQNFLDQIRLSLPVDRRTTRFFIIGSDEDADEGEMSDSELAPVRMTIAEFLDVLKNNLRPPGSFMAWRPAPGPDAWQTKSVLPRRAVFLFQVDFFITAECALAVTLLMDWALTVSSHEGFSDIRFLTLSSHTDISFLEELLWKQGAVPLLTFPLSDENDPMLDNDISDARSLEQIAQELAGIVKKSDKTTRLILSFDETIQTHLQCLMGSDEMRSLVKVQSILPNWPQALMELRSIGDVANTELATLVTLCGQIPVRPKPIQGFQEIHVVLGHRDFYTPSWDNKTRQVLTYPRLTSKEYRELQLWWTYNPDASVTVYHCENTIDEFIAKGGDSPYIVEGAHMGAFVASAIDLERYSMSSKRIINSFIRNPLAAKDTIDMLTAQGLVSNNRLALEDQEAAVFRSVLRQVEYDYRLAMFLALDSEPIPRLVKVQVATVLALGSCHSLSKGDNTRPLALETIFKCCHGYGSSLAKQGTTWFNLGLAKYWLDRESRGVKTSSEIDGIVDLCAFSIDRLRTCTDDILQIFNSAGIEIDTKHNVSLERRELTSHEQWQIHCHLFRAYMHQVTFCRNPTSDPSERGPRIRLFRSNADCSLKKTFRAWQPDFKSLLGASDDNMVLGVSHNLVRLSKSHVEIEDWTMIPANVVAFWETETGLSLQATTASRVQHCPDNMDEITGTCSMSS</sequence>
<dbReference type="EMBL" id="CBME010001132">
    <property type="protein sequence ID" value="CEG02888.1"/>
    <property type="molecule type" value="Genomic_DNA"/>
</dbReference>